<dbReference type="GO" id="GO:0004557">
    <property type="term" value="F:alpha-galactosidase activity"/>
    <property type="evidence" value="ECO:0007669"/>
    <property type="project" value="UniProtKB-EC"/>
</dbReference>
<feature type="region of interest" description="Disordered" evidence="9">
    <location>
        <begin position="704"/>
        <end position="738"/>
    </location>
</feature>
<proteinExistence type="inferred from homology"/>
<dbReference type="OrthoDB" id="5795902at2759"/>
<evidence type="ECO:0000313" key="12">
    <source>
        <dbReference type="EMBL" id="GAQ82465.1"/>
    </source>
</evidence>
<dbReference type="GO" id="GO:0005975">
    <property type="term" value="P:carbohydrate metabolic process"/>
    <property type="evidence" value="ECO:0007669"/>
    <property type="project" value="InterPro"/>
</dbReference>
<evidence type="ECO:0000256" key="9">
    <source>
        <dbReference type="SAM" id="MobiDB-lite"/>
    </source>
</evidence>
<evidence type="ECO:0000259" key="11">
    <source>
        <dbReference type="Pfam" id="PF17801"/>
    </source>
</evidence>
<evidence type="ECO:0000313" key="13">
    <source>
        <dbReference type="Proteomes" id="UP000054558"/>
    </source>
</evidence>
<dbReference type="CDD" id="cd14792">
    <property type="entry name" value="GH27"/>
    <property type="match status" value="1"/>
</dbReference>
<gene>
    <name evidence="12" type="ORF">KFL_001120090</name>
</gene>
<dbReference type="EMBL" id="DF237061">
    <property type="protein sequence ID" value="GAQ82465.1"/>
    <property type="molecule type" value="Genomic_DNA"/>
</dbReference>
<feature type="compositionally biased region" description="Pro residues" evidence="9">
    <location>
        <begin position="597"/>
        <end position="644"/>
    </location>
</feature>
<evidence type="ECO:0000256" key="1">
    <source>
        <dbReference type="ARBA" id="ARBA00001255"/>
    </source>
</evidence>
<dbReference type="SUPFAM" id="SSF51445">
    <property type="entry name" value="(Trans)glycosidases"/>
    <property type="match status" value="1"/>
</dbReference>
<keyword evidence="7 8" id="KW-0326">Glycosidase</keyword>
<dbReference type="STRING" id="105231.A0A1Y1HV11"/>
<dbReference type="OMA" id="NVEELMF"/>
<evidence type="ECO:0000256" key="4">
    <source>
        <dbReference type="ARBA" id="ARBA00022729"/>
    </source>
</evidence>
<protein>
    <recommendedName>
        <fullName evidence="3 8">Alpha-galactosidase</fullName>
        <ecNumber evidence="3 8">3.2.1.22</ecNumber>
    </recommendedName>
    <alternativeName>
        <fullName evidence="8">Melibiase</fullName>
    </alternativeName>
</protein>
<evidence type="ECO:0000256" key="7">
    <source>
        <dbReference type="ARBA" id="ARBA00023295"/>
    </source>
</evidence>
<keyword evidence="13" id="KW-1185">Reference proteome</keyword>
<dbReference type="Proteomes" id="UP000054558">
    <property type="component" value="Unassembled WGS sequence"/>
</dbReference>
<organism evidence="12 13">
    <name type="scientific">Klebsormidium nitens</name>
    <name type="common">Green alga</name>
    <name type="synonym">Ulothrix nitens</name>
    <dbReference type="NCBI Taxonomy" id="105231"/>
    <lineage>
        <taxon>Eukaryota</taxon>
        <taxon>Viridiplantae</taxon>
        <taxon>Streptophyta</taxon>
        <taxon>Klebsormidiophyceae</taxon>
        <taxon>Klebsormidiales</taxon>
        <taxon>Klebsormidiaceae</taxon>
        <taxon>Klebsormidium</taxon>
    </lineage>
</organism>
<dbReference type="InterPro" id="IPR041233">
    <property type="entry name" value="Melibiase_C"/>
</dbReference>
<comment type="catalytic activity">
    <reaction evidence="1 8">
        <text>Hydrolysis of terminal, non-reducing alpha-D-galactose residues in alpha-D-galactosides, including galactose oligosaccharides, galactomannans and galactolipids.</text>
        <dbReference type="EC" id="3.2.1.22"/>
    </reaction>
</comment>
<dbReference type="InterPro" id="IPR017853">
    <property type="entry name" value="GH"/>
</dbReference>
<comment type="similarity">
    <text evidence="2 8">Belongs to the glycosyl hydrolase 27 family.</text>
</comment>
<feature type="signal peptide" evidence="10">
    <location>
        <begin position="1"/>
        <end position="26"/>
    </location>
</feature>
<dbReference type="AlphaFoldDB" id="A0A1Y1HV11"/>
<dbReference type="FunFam" id="2.60.40.1180:FF:000008">
    <property type="entry name" value="Alpha-galactosidase"/>
    <property type="match status" value="1"/>
</dbReference>
<dbReference type="InterPro" id="IPR002241">
    <property type="entry name" value="Glyco_hydro_27"/>
</dbReference>
<evidence type="ECO:0000256" key="8">
    <source>
        <dbReference type="RuleBase" id="RU361168"/>
    </source>
</evidence>
<reference evidence="12 13" key="1">
    <citation type="journal article" date="2014" name="Nat. Commun.">
        <title>Klebsormidium flaccidum genome reveals primary factors for plant terrestrial adaptation.</title>
        <authorList>
            <person name="Hori K."/>
            <person name="Maruyama F."/>
            <person name="Fujisawa T."/>
            <person name="Togashi T."/>
            <person name="Yamamoto N."/>
            <person name="Seo M."/>
            <person name="Sato S."/>
            <person name="Yamada T."/>
            <person name="Mori H."/>
            <person name="Tajima N."/>
            <person name="Moriyama T."/>
            <person name="Ikeuchi M."/>
            <person name="Watanabe M."/>
            <person name="Wada H."/>
            <person name="Kobayashi K."/>
            <person name="Saito M."/>
            <person name="Masuda T."/>
            <person name="Sasaki-Sekimoto Y."/>
            <person name="Mashiguchi K."/>
            <person name="Awai K."/>
            <person name="Shimojima M."/>
            <person name="Masuda S."/>
            <person name="Iwai M."/>
            <person name="Nobusawa T."/>
            <person name="Narise T."/>
            <person name="Kondo S."/>
            <person name="Saito H."/>
            <person name="Sato R."/>
            <person name="Murakawa M."/>
            <person name="Ihara Y."/>
            <person name="Oshima-Yamada Y."/>
            <person name="Ohtaka K."/>
            <person name="Satoh M."/>
            <person name="Sonobe K."/>
            <person name="Ishii M."/>
            <person name="Ohtani R."/>
            <person name="Kanamori-Sato M."/>
            <person name="Honoki R."/>
            <person name="Miyazaki D."/>
            <person name="Mochizuki H."/>
            <person name="Umetsu J."/>
            <person name="Higashi K."/>
            <person name="Shibata D."/>
            <person name="Kamiya Y."/>
            <person name="Sato N."/>
            <person name="Nakamura Y."/>
            <person name="Tabata S."/>
            <person name="Ida S."/>
            <person name="Kurokawa K."/>
            <person name="Ohta H."/>
        </authorList>
    </citation>
    <scope>NUCLEOTIDE SEQUENCE [LARGE SCALE GENOMIC DNA]</scope>
    <source>
        <strain evidence="12 13">NIES-2285</strain>
    </source>
</reference>
<dbReference type="Pfam" id="PF17801">
    <property type="entry name" value="Melibiase_C"/>
    <property type="match status" value="1"/>
</dbReference>
<feature type="region of interest" description="Disordered" evidence="9">
    <location>
        <begin position="517"/>
        <end position="540"/>
    </location>
</feature>
<dbReference type="EC" id="3.2.1.22" evidence="3 8"/>
<evidence type="ECO:0000256" key="2">
    <source>
        <dbReference type="ARBA" id="ARBA00009743"/>
    </source>
</evidence>
<feature type="domain" description="Alpha galactosidase C-terminal" evidence="11">
    <location>
        <begin position="355"/>
        <end position="433"/>
    </location>
</feature>
<dbReference type="Gene3D" id="3.20.20.70">
    <property type="entry name" value="Aldolase class I"/>
    <property type="match status" value="1"/>
</dbReference>
<keyword evidence="5 8" id="KW-0378">Hydrolase</keyword>
<dbReference type="PANTHER" id="PTHR11452">
    <property type="entry name" value="ALPHA-GALACTOSIDASE/ALPHA-N-ACETYLGALACTOSAMINIDASE"/>
    <property type="match status" value="1"/>
</dbReference>
<evidence type="ECO:0000256" key="10">
    <source>
        <dbReference type="SAM" id="SignalP"/>
    </source>
</evidence>
<dbReference type="Pfam" id="PF16499">
    <property type="entry name" value="Melibiase_2"/>
    <property type="match status" value="1"/>
</dbReference>
<evidence type="ECO:0000256" key="3">
    <source>
        <dbReference type="ARBA" id="ARBA00012755"/>
    </source>
</evidence>
<dbReference type="PRINTS" id="PR00740">
    <property type="entry name" value="GLHYDRLASE27"/>
</dbReference>
<feature type="compositionally biased region" description="Pro residues" evidence="9">
    <location>
        <begin position="717"/>
        <end position="732"/>
    </location>
</feature>
<name>A0A1Y1HV11_KLENI</name>
<dbReference type="InterPro" id="IPR013780">
    <property type="entry name" value="Glyco_hydro_b"/>
</dbReference>
<sequence length="800" mass="82258">MAGRLSLAAILVCLMLLAKDSSFVQATSENIRNRKVLEVDVVGGTSNAANLNVTSEGDPLRRNMLANGLNATPRMGWSTWNAYGTDINEAKVKQAADQVVALGLRDAGYVYINIDDGWNTVGRSPSGDLQHDPSVFPSGMLSLGNYIHGKGLKFGLYLDAGQLTCAGREGSLGFEARDARYLQAATVDYLKYDSCASGDVAPIRTRFEIMRDALAALSRPIYYSTGYWGYPTSTCDRGSVANSWRTFYDIYGDINRVFETMDQNNMYPQCAGPSQGWNDPDYLVVGGLGLSDGSPDYVGERTQMSIWAIMKAPLMISIQLAAIDATRQAILTNSEVIAVNQDSLGVQASRTYYAGKRQIWAGPLSGNRVVVALVNENGGSSDSFSATWTVIGLTPGTVVTARDLWAHQNLPGTYSGSIGPFSLQPHESVLLVLTIQSGSYNPGSSPPISGCSPSYPYLKYPYLTKCGDVAPSMPQPCNSPDGPGSFAICCPSACGGLDTDGYSPICQGYPGTCTDTPAPPANTPAPPAKTPSPTPGPPSCGPPILSPGSTCSGGSPNPCYASDGSKLTCCPGTCGPFASDGTPTCVGVSGVCSPNPTPAPPTPTSAPPNPTPAPTNPGPNPTPAPTNPGPNPTPAPANPGPNPPCGASRPKLAAGSACGAGAVNPCYDSNGANLICCPTACGPFGADGNSATCQGDTTNCAGNPPATNPPVTSSPGTNPPVTNPPVTTPSPPAGTSGPPGGMCTTYPYPKSSDGASCNANLANPCYDSGGNFFICCPSTCGAFLSDGNPTCIGYPTNCTP</sequence>
<dbReference type="Gene3D" id="2.60.40.1180">
    <property type="entry name" value="Golgi alpha-mannosidase II"/>
    <property type="match status" value="1"/>
</dbReference>
<dbReference type="InterPro" id="IPR013785">
    <property type="entry name" value="Aldolase_TIM"/>
</dbReference>
<accession>A0A1Y1HV11</accession>
<feature type="region of interest" description="Disordered" evidence="9">
    <location>
        <begin position="597"/>
        <end position="646"/>
    </location>
</feature>
<feature type="chain" id="PRO_5012192040" description="Alpha-galactosidase" evidence="10">
    <location>
        <begin position="27"/>
        <end position="800"/>
    </location>
</feature>
<keyword evidence="6 8" id="KW-1015">Disulfide bond</keyword>
<evidence type="ECO:0000256" key="6">
    <source>
        <dbReference type="ARBA" id="ARBA00023157"/>
    </source>
</evidence>
<dbReference type="PROSITE" id="PS00512">
    <property type="entry name" value="ALPHA_GALACTOSIDASE"/>
    <property type="match status" value="1"/>
</dbReference>
<dbReference type="SUPFAM" id="SSF51011">
    <property type="entry name" value="Glycosyl hydrolase domain"/>
    <property type="match status" value="1"/>
</dbReference>
<evidence type="ECO:0000256" key="5">
    <source>
        <dbReference type="ARBA" id="ARBA00022801"/>
    </source>
</evidence>
<keyword evidence="4 10" id="KW-0732">Signal</keyword>
<dbReference type="InterPro" id="IPR000111">
    <property type="entry name" value="Glyco_hydro_27/36_CS"/>
</dbReference>
<dbReference type="PANTHER" id="PTHR11452:SF75">
    <property type="entry name" value="ALPHA-GALACTOSIDASE MEL1"/>
    <property type="match status" value="1"/>
</dbReference>